<keyword evidence="4 7" id="KW-1133">Transmembrane helix</keyword>
<feature type="transmembrane region" description="Helical" evidence="7">
    <location>
        <begin position="514"/>
        <end position="535"/>
    </location>
</feature>
<dbReference type="InterPro" id="IPR004869">
    <property type="entry name" value="MMPL_dom"/>
</dbReference>
<feature type="domain" description="Membrane transport protein MMPL" evidence="8">
    <location>
        <begin position="628"/>
        <end position="694"/>
    </location>
</feature>
<evidence type="ECO:0000313" key="10">
    <source>
        <dbReference type="Proteomes" id="UP000442535"/>
    </source>
</evidence>
<protein>
    <submittedName>
        <fullName evidence="9">MMPL family transporter</fullName>
    </submittedName>
</protein>
<keyword evidence="5 7" id="KW-0472">Membrane</keyword>
<dbReference type="EMBL" id="VUMY01000027">
    <property type="protein sequence ID" value="MST50663.1"/>
    <property type="molecule type" value="Genomic_DNA"/>
</dbReference>
<comment type="subcellular location">
    <subcellularLocation>
        <location evidence="1">Cell membrane</location>
        <topology evidence="1">Multi-pass membrane protein</topology>
    </subcellularLocation>
</comment>
<feature type="transmembrane region" description="Helical" evidence="7">
    <location>
        <begin position="665"/>
        <end position="691"/>
    </location>
</feature>
<feature type="transmembrane region" description="Helical" evidence="7">
    <location>
        <begin position="926"/>
        <end position="945"/>
    </location>
</feature>
<reference evidence="9 10" key="1">
    <citation type="submission" date="2019-08" db="EMBL/GenBank/DDBJ databases">
        <title>In-depth cultivation of the pig gut microbiome towards novel bacterial diversity and tailored functional studies.</title>
        <authorList>
            <person name="Wylensek D."/>
            <person name="Hitch T.C.A."/>
            <person name="Clavel T."/>
        </authorList>
    </citation>
    <scope>NUCLEOTIDE SEQUENCE [LARGE SCALE GENOMIC DNA]</scope>
    <source>
        <strain evidence="9 10">RF-GAM-744-WT-7</strain>
    </source>
</reference>
<dbReference type="InterPro" id="IPR050545">
    <property type="entry name" value="Mycobact_MmpL"/>
</dbReference>
<feature type="transmembrane region" description="Helical" evidence="7">
    <location>
        <begin position="564"/>
        <end position="584"/>
    </location>
</feature>
<feature type="domain" description="Membrane transport protein MMPL" evidence="8">
    <location>
        <begin position="389"/>
        <end position="593"/>
    </location>
</feature>
<dbReference type="PANTHER" id="PTHR33406:SF13">
    <property type="entry name" value="MEMBRANE PROTEIN YDFJ"/>
    <property type="match status" value="1"/>
</dbReference>
<evidence type="ECO:0000256" key="7">
    <source>
        <dbReference type="SAM" id="Phobius"/>
    </source>
</evidence>
<gene>
    <name evidence="9" type="ORF">FYJ63_10605</name>
</gene>
<evidence type="ECO:0000256" key="3">
    <source>
        <dbReference type="ARBA" id="ARBA00022692"/>
    </source>
</evidence>
<feature type="region of interest" description="Disordered" evidence="6">
    <location>
        <begin position="323"/>
        <end position="345"/>
    </location>
</feature>
<feature type="region of interest" description="Disordered" evidence="6">
    <location>
        <begin position="152"/>
        <end position="197"/>
    </location>
</feature>
<dbReference type="GO" id="GO:0005886">
    <property type="term" value="C:plasma membrane"/>
    <property type="evidence" value="ECO:0007669"/>
    <property type="project" value="UniProtKB-SubCell"/>
</dbReference>
<dbReference type="InterPro" id="IPR011049">
    <property type="entry name" value="Serralysin-like_metalloprot_C"/>
</dbReference>
<evidence type="ECO:0000313" key="9">
    <source>
        <dbReference type="EMBL" id="MST50663.1"/>
    </source>
</evidence>
<organism evidence="9 10">
    <name type="scientific">Mobiluncus porci</name>
    <dbReference type="NCBI Taxonomy" id="2652278"/>
    <lineage>
        <taxon>Bacteria</taxon>
        <taxon>Bacillati</taxon>
        <taxon>Actinomycetota</taxon>
        <taxon>Actinomycetes</taxon>
        <taxon>Actinomycetales</taxon>
        <taxon>Actinomycetaceae</taxon>
        <taxon>Mobiluncus</taxon>
    </lineage>
</organism>
<feature type="transmembrane region" description="Helical" evidence="7">
    <location>
        <begin position="640"/>
        <end position="659"/>
    </location>
</feature>
<dbReference type="Pfam" id="PF03176">
    <property type="entry name" value="MMPL"/>
    <property type="match status" value="3"/>
</dbReference>
<feature type="transmembrane region" description="Helical" evidence="7">
    <location>
        <begin position="540"/>
        <end position="558"/>
    </location>
</feature>
<evidence type="ECO:0000256" key="1">
    <source>
        <dbReference type="ARBA" id="ARBA00004651"/>
    </source>
</evidence>
<feature type="domain" description="Membrane transport protein MMPL" evidence="8">
    <location>
        <begin position="849"/>
        <end position="1082"/>
    </location>
</feature>
<feature type="transmembrane region" description="Helical" evidence="7">
    <location>
        <begin position="1012"/>
        <end position="1034"/>
    </location>
</feature>
<comment type="caution">
    <text evidence="9">The sequence shown here is derived from an EMBL/GenBank/DDBJ whole genome shotgun (WGS) entry which is preliminary data.</text>
</comment>
<dbReference type="SUPFAM" id="SSF82866">
    <property type="entry name" value="Multidrug efflux transporter AcrB transmembrane domain"/>
    <property type="match status" value="2"/>
</dbReference>
<keyword evidence="2" id="KW-1003">Cell membrane</keyword>
<feature type="transmembrane region" description="Helical" evidence="7">
    <location>
        <begin position="896"/>
        <end position="914"/>
    </location>
</feature>
<feature type="region of interest" description="Disordered" evidence="6">
    <location>
        <begin position="102"/>
        <end position="123"/>
    </location>
</feature>
<feature type="compositionally biased region" description="Low complexity" evidence="6">
    <location>
        <begin position="176"/>
        <end position="197"/>
    </location>
</feature>
<dbReference type="RefSeq" id="WP_154546559.1">
    <property type="nucleotide sequence ID" value="NZ_VUMY01000027.1"/>
</dbReference>
<name>A0A7K0K5A8_9ACTO</name>
<dbReference type="Gene3D" id="1.20.1640.10">
    <property type="entry name" value="Multidrug efflux transporter AcrB transmembrane domain"/>
    <property type="match status" value="2"/>
</dbReference>
<feature type="compositionally biased region" description="Basic and acidic residues" evidence="6">
    <location>
        <begin position="102"/>
        <end position="118"/>
    </location>
</feature>
<dbReference type="Proteomes" id="UP000442535">
    <property type="component" value="Unassembled WGS sequence"/>
</dbReference>
<dbReference type="SUPFAM" id="SSF101967">
    <property type="entry name" value="Adhesin YadA, collagen-binding domain"/>
    <property type="match status" value="1"/>
</dbReference>
<dbReference type="PANTHER" id="PTHR33406">
    <property type="entry name" value="MEMBRANE PROTEIN MJ1562-RELATED"/>
    <property type="match status" value="1"/>
</dbReference>
<evidence type="ECO:0000256" key="5">
    <source>
        <dbReference type="ARBA" id="ARBA00023136"/>
    </source>
</evidence>
<feature type="transmembrane region" description="Helical" evidence="7">
    <location>
        <begin position="749"/>
        <end position="769"/>
    </location>
</feature>
<feature type="transmembrane region" description="Helical" evidence="7">
    <location>
        <begin position="1040"/>
        <end position="1068"/>
    </location>
</feature>
<feature type="transmembrane region" description="Helical" evidence="7">
    <location>
        <begin position="16"/>
        <end position="40"/>
    </location>
</feature>
<keyword evidence="3 7" id="KW-0812">Transmembrane</keyword>
<dbReference type="Gene3D" id="2.150.10.10">
    <property type="entry name" value="Serralysin-like metalloprotease, C-terminal"/>
    <property type="match status" value="1"/>
</dbReference>
<proteinExistence type="predicted"/>
<accession>A0A7K0K5A8</accession>
<evidence type="ECO:0000256" key="6">
    <source>
        <dbReference type="SAM" id="MobiDB-lite"/>
    </source>
</evidence>
<feature type="compositionally biased region" description="Basic and acidic residues" evidence="6">
    <location>
        <begin position="334"/>
        <end position="345"/>
    </location>
</feature>
<evidence type="ECO:0000256" key="2">
    <source>
        <dbReference type="ARBA" id="ARBA00022475"/>
    </source>
</evidence>
<evidence type="ECO:0000256" key="4">
    <source>
        <dbReference type="ARBA" id="ARBA00022989"/>
    </source>
</evidence>
<dbReference type="AlphaFoldDB" id="A0A7K0K5A8"/>
<sequence length="1091" mass="116003">MYIHLARFLALRPRKILAFWIFVVIASALIALTGFGNPLWNRLISDVPQATPSESNTGQKLIESQMTTSYGVMAYVEGVDLRGEVGKAEEIAKQLDELKKQAEDQGDEAKALGDEAKAAGDPAKALGDQAKALGNQATALANRAKSLGNQAQALGDQAREAGARAQELKTQAENTGAQAQVAGAKAQELKPQAESAAAKAQEAGAKAQAAGAKAKGLQAQAEAAAAKAQAAAATGDLAAAAAAQKEAETLGAQAKTAGEAAGQLATEAATLGANAQDLGAQAQAAGAEAQRLADQAQDLGAQAAAAGAEAQDKAGEAERLGAQATRLGSQAKTKGNEAKRLGDAAKDKGDIAQNLADRAKALGDQAKALGDQAKALSEPEWPVAKSLNTALKDIETRLKKIPEVKSVTHPFVEYNAMLDPLARELVAKNQKGFVFVVTLDLTDGGEPSKTPSQEMLQVVREVEDIVSDVGPTVSKAIPADAKLDNFRARITDQDLVNSAGIETLKTDLVRAESIGIPLSFLIMAIVFGGFLAALLPLGGAGVAISTSLALMLGMTYIFEQQSFAVNVISILGLGLSIDYGLLIVSRFREELARLKTLPEEDWLPDFSTVRNPKKVERLKKLDPRHLRALEISLSTAGRTAFFSALTVAIASSGMLFFKAELLKSLGIAGFSVVLLAMIASLTLVSALMFMFATKLEKPSVLGKIPGLRRLVEAAEPEVQAGAQAEDTSKHSGKKPLFDRIAIGITRRPWLSFILSAAVLVAACLPLSYLPLRNSLFDLLPIHNEQRLLYEDLADQVPRTGLPPLRVVAVDTPPEELDQWMEEQVANLEGVDKVFNAAKLGETGNSVAVVQLETDDPGSYAAEDVVKEVRAQPHDFDRYVVGQAANQIDFIDSLVAGLPWVLTVLISITFVLLFTMTGSVVIPIQALVINTLSLMATLGISTLVFVDGFGVELLGAKQLPGLESYVVVMLMCFGFGLSMDYELFLLSRMKEVWDETASAKRSVIEGLSRSGRIVTSAATILVFVFLCFITGHMIVLKQVGFILAVAVAFDATIVRMVLVPSVMAIFGRINWWAPGPMRRLHNRFSERLGHLE</sequence>
<keyword evidence="10" id="KW-1185">Reference proteome</keyword>
<evidence type="ECO:0000259" key="8">
    <source>
        <dbReference type="Pfam" id="PF03176"/>
    </source>
</evidence>
<feature type="transmembrane region" description="Helical" evidence="7">
    <location>
        <begin position="965"/>
        <end position="985"/>
    </location>
</feature>